<dbReference type="PROSITE" id="PS00486">
    <property type="entry name" value="DNA_MISMATCH_REPAIR_2"/>
    <property type="match status" value="1"/>
</dbReference>
<organism evidence="10 11">
    <name type="scientific">Geodia barretti</name>
    <name type="common">Barrett's horny sponge</name>
    <dbReference type="NCBI Taxonomy" id="519541"/>
    <lineage>
        <taxon>Eukaryota</taxon>
        <taxon>Metazoa</taxon>
        <taxon>Porifera</taxon>
        <taxon>Demospongiae</taxon>
        <taxon>Heteroscleromorpha</taxon>
        <taxon>Tetractinellida</taxon>
        <taxon>Astrophorina</taxon>
        <taxon>Geodiidae</taxon>
        <taxon>Geodia</taxon>
    </lineage>
</organism>
<evidence type="ECO:0000256" key="8">
    <source>
        <dbReference type="SAM" id="MobiDB-lite"/>
    </source>
</evidence>
<dbReference type="GO" id="GO:0005829">
    <property type="term" value="C:cytosol"/>
    <property type="evidence" value="ECO:0007669"/>
    <property type="project" value="TreeGrafter"/>
</dbReference>
<dbReference type="SUPFAM" id="SSF53150">
    <property type="entry name" value="DNA repair protein MutS, domain II"/>
    <property type="match status" value="1"/>
</dbReference>
<comment type="caution">
    <text evidence="10">The sequence shown here is derived from an EMBL/GenBank/DDBJ whole genome shotgun (WGS) entry which is preliminary data.</text>
</comment>
<dbReference type="GO" id="GO:0030983">
    <property type="term" value="F:mismatched DNA binding"/>
    <property type="evidence" value="ECO:0007669"/>
    <property type="project" value="InterPro"/>
</dbReference>
<gene>
    <name evidence="10" type="ORF">GBAR_LOCUS566</name>
</gene>
<dbReference type="NCBIfam" id="TIGR01070">
    <property type="entry name" value="mutS1"/>
    <property type="match status" value="1"/>
</dbReference>
<dbReference type="AlphaFoldDB" id="A0AA35QSY6"/>
<evidence type="ECO:0000256" key="5">
    <source>
        <dbReference type="ARBA" id="ARBA00023125"/>
    </source>
</evidence>
<dbReference type="GO" id="GO:0140664">
    <property type="term" value="F:ATP-dependent DNA damage sensor activity"/>
    <property type="evidence" value="ECO:0007669"/>
    <property type="project" value="InterPro"/>
</dbReference>
<dbReference type="InterPro" id="IPR007695">
    <property type="entry name" value="DNA_mismatch_repair_MutS-lik_N"/>
</dbReference>
<keyword evidence="4" id="KW-0067">ATP-binding</keyword>
<evidence type="ECO:0000256" key="1">
    <source>
        <dbReference type="ARBA" id="ARBA00006271"/>
    </source>
</evidence>
<dbReference type="EMBL" id="CASHTH010000084">
    <property type="protein sequence ID" value="CAI7990861.1"/>
    <property type="molecule type" value="Genomic_DNA"/>
</dbReference>
<dbReference type="Pfam" id="PF05188">
    <property type="entry name" value="MutS_II"/>
    <property type="match status" value="1"/>
</dbReference>
<dbReference type="Gene3D" id="3.40.1170.10">
    <property type="entry name" value="DNA repair protein MutS, domain I"/>
    <property type="match status" value="1"/>
</dbReference>
<evidence type="ECO:0000256" key="4">
    <source>
        <dbReference type="ARBA" id="ARBA00022840"/>
    </source>
</evidence>
<dbReference type="InterPro" id="IPR016151">
    <property type="entry name" value="DNA_mismatch_repair_MutS_N"/>
</dbReference>
<proteinExistence type="inferred from homology"/>
<dbReference type="PANTHER" id="PTHR11361:SF34">
    <property type="entry name" value="DNA MISMATCH REPAIR PROTEIN MSH1, MITOCHONDRIAL"/>
    <property type="match status" value="1"/>
</dbReference>
<reference evidence="10" key="1">
    <citation type="submission" date="2023-03" db="EMBL/GenBank/DDBJ databases">
        <authorList>
            <person name="Steffen K."/>
            <person name="Cardenas P."/>
        </authorList>
    </citation>
    <scope>NUCLEOTIDE SEQUENCE</scope>
</reference>
<dbReference type="Gene3D" id="3.40.50.300">
    <property type="entry name" value="P-loop containing nucleotide triphosphate hydrolases"/>
    <property type="match status" value="1"/>
</dbReference>
<comment type="similarity">
    <text evidence="1 7">Belongs to the DNA mismatch repair MutS family.</text>
</comment>
<dbReference type="InterPro" id="IPR036678">
    <property type="entry name" value="MutS_con_dom_sf"/>
</dbReference>
<dbReference type="Pfam" id="PF05192">
    <property type="entry name" value="MutS_III"/>
    <property type="match status" value="1"/>
</dbReference>
<dbReference type="FunFam" id="3.40.50.300:FF:000870">
    <property type="entry name" value="MutS protein homolog 4"/>
    <property type="match status" value="1"/>
</dbReference>
<evidence type="ECO:0000256" key="7">
    <source>
        <dbReference type="RuleBase" id="RU003756"/>
    </source>
</evidence>
<dbReference type="InterPro" id="IPR045076">
    <property type="entry name" value="MutS"/>
</dbReference>
<sequence length="838" mass="91994">MATARITPVRRQYLTIKHSYQDAVLLFRMGDFYESFDDDARTLSEALEIVLTSRTMGKDTRVPMAGVPAVSLEANLARLIRKGHKVAICEQLSDPALSKGLVERGVVRVVTPGTVLESTLLDNNANNYLAAVCADDTKAGLAYVDVTTGEFIAAQVPIDRLPLEIARIQPSEVLVPANQYSPGDDAPHLITAGNPNLITTPVDAAAFNPDVAQRSLLDYYGVATLEAYGVESMPLAIRAAGAIVDYLHYAYKGEQPRLNPLSTYNTASHMTLDPQTRRNLELYEAGRWDSTDWSLLSALDNTRTPLGARLLRRWVGQPLLDLERLQRRQDGVQFFYDDAFRRNDATSALADISDIERILSRIQTQTAPPRDLLALHRSLAATRKLAQVLTAPDVPAVSSLSSELRPMPEVEALIEQAIAPEPSGQIGEGNVIREGFSPELDRIRTLARDARSFIASMETRERERTGIRNLRVGYNQVFGYYIEITRSNLTAVPDDYQRRQTLTNGERYITPELKEYESQVLDARERLDDLERTLYRQVCRQIADNGPAISRLANAIARTDVFVSLASIAVRHGYVRPTLSDGHAIRITDGRHPVVERVLDTGAFVPNDAALDSDDAQIMVITGPNMAGKSTYIRQIALIVLMAQLGSSVPAASAEIGLVDRIFTRVGLQDDLATGQSTFMVEMVETAAILNQATHRSLVILDEIGRGTSTYDGLSIAHAVVEHLHNNPRLGCKTLFATHYHELTDLAATLPGVRNYRVAVSEDDGQVAFLRRIVPGGADRSYGVHVANLAGMPKAVVNRAQELLAALELRPASPLANIPPPAGRSRRNALKKPALPAH</sequence>
<evidence type="ECO:0000313" key="10">
    <source>
        <dbReference type="EMBL" id="CAI7990861.1"/>
    </source>
</evidence>
<keyword evidence="3 7" id="KW-0227">DNA damage</keyword>
<dbReference type="InterPro" id="IPR005748">
    <property type="entry name" value="DNA_mismatch_repair_MutS"/>
</dbReference>
<dbReference type="CDD" id="cd03284">
    <property type="entry name" value="ABC_MutS1"/>
    <property type="match status" value="1"/>
</dbReference>
<dbReference type="InterPro" id="IPR007861">
    <property type="entry name" value="DNA_mismatch_repair_MutS_clamp"/>
</dbReference>
<dbReference type="Pfam" id="PF00488">
    <property type="entry name" value="MutS_V"/>
    <property type="match status" value="1"/>
</dbReference>
<dbReference type="GO" id="GO:0005524">
    <property type="term" value="F:ATP binding"/>
    <property type="evidence" value="ECO:0007669"/>
    <property type="project" value="UniProtKB-KW"/>
</dbReference>
<dbReference type="InterPro" id="IPR027417">
    <property type="entry name" value="P-loop_NTPase"/>
</dbReference>
<dbReference type="InterPro" id="IPR036187">
    <property type="entry name" value="DNA_mismatch_repair_MutS_sf"/>
</dbReference>
<dbReference type="Pfam" id="PF01624">
    <property type="entry name" value="MutS_I"/>
    <property type="match status" value="1"/>
</dbReference>
<evidence type="ECO:0000256" key="6">
    <source>
        <dbReference type="ARBA" id="ARBA00023204"/>
    </source>
</evidence>
<comment type="function">
    <text evidence="7">Component of the post-replicative DNA mismatch repair system (MMR).</text>
</comment>
<feature type="domain" description="DNA mismatch repair proteins mutS family" evidence="9">
    <location>
        <begin position="697"/>
        <end position="713"/>
    </location>
</feature>
<feature type="non-terminal residue" evidence="10">
    <location>
        <position position="838"/>
    </location>
</feature>
<evidence type="ECO:0000313" key="11">
    <source>
        <dbReference type="Proteomes" id="UP001174909"/>
    </source>
</evidence>
<dbReference type="InterPro" id="IPR000432">
    <property type="entry name" value="DNA_mismatch_repair_MutS_C"/>
</dbReference>
<dbReference type="InterPro" id="IPR007860">
    <property type="entry name" value="DNA_mmatch_repair_MutS_con_dom"/>
</dbReference>
<dbReference type="Gene3D" id="1.10.1420.10">
    <property type="match status" value="2"/>
</dbReference>
<dbReference type="SUPFAM" id="SSF55271">
    <property type="entry name" value="DNA repair protein MutS, domain I"/>
    <property type="match status" value="1"/>
</dbReference>
<keyword evidence="11" id="KW-1185">Reference proteome</keyword>
<dbReference type="PANTHER" id="PTHR11361">
    <property type="entry name" value="DNA MISMATCH REPAIR PROTEIN MUTS FAMILY MEMBER"/>
    <property type="match status" value="1"/>
</dbReference>
<keyword evidence="2 7" id="KW-0547">Nucleotide-binding</keyword>
<evidence type="ECO:0000256" key="2">
    <source>
        <dbReference type="ARBA" id="ARBA00022741"/>
    </source>
</evidence>
<dbReference type="FunFam" id="3.40.1170.10:FF:000001">
    <property type="entry name" value="DNA mismatch repair protein MutS"/>
    <property type="match status" value="1"/>
</dbReference>
<dbReference type="Pfam" id="PF05190">
    <property type="entry name" value="MutS_IV"/>
    <property type="match status" value="1"/>
</dbReference>
<keyword evidence="6 7" id="KW-0234">DNA repair</keyword>
<dbReference type="InterPro" id="IPR007696">
    <property type="entry name" value="DNA_mismatch_repair_MutS_core"/>
</dbReference>
<dbReference type="NCBIfam" id="NF003810">
    <property type="entry name" value="PRK05399.1"/>
    <property type="match status" value="1"/>
</dbReference>
<evidence type="ECO:0000256" key="3">
    <source>
        <dbReference type="ARBA" id="ARBA00022763"/>
    </source>
</evidence>
<dbReference type="SUPFAM" id="SSF52540">
    <property type="entry name" value="P-loop containing nucleoside triphosphate hydrolases"/>
    <property type="match status" value="1"/>
</dbReference>
<name>A0AA35QSY6_GEOBA</name>
<dbReference type="Gene3D" id="3.30.420.110">
    <property type="entry name" value="MutS, connector domain"/>
    <property type="match status" value="1"/>
</dbReference>
<dbReference type="Proteomes" id="UP001174909">
    <property type="component" value="Unassembled WGS sequence"/>
</dbReference>
<protein>
    <submittedName>
        <fullName evidence="10">DNA mismatch repair protein MutS</fullName>
    </submittedName>
</protein>
<dbReference type="HAMAP" id="MF_00096">
    <property type="entry name" value="MutS"/>
    <property type="match status" value="1"/>
</dbReference>
<dbReference type="PIRSF" id="PIRSF037677">
    <property type="entry name" value="DNA_mis_repair_Msh6"/>
    <property type="match status" value="1"/>
</dbReference>
<dbReference type="SUPFAM" id="SSF48334">
    <property type="entry name" value="DNA repair protein MutS, domain III"/>
    <property type="match status" value="1"/>
</dbReference>
<feature type="region of interest" description="Disordered" evidence="8">
    <location>
        <begin position="815"/>
        <end position="838"/>
    </location>
</feature>
<evidence type="ECO:0000259" key="9">
    <source>
        <dbReference type="PROSITE" id="PS00486"/>
    </source>
</evidence>
<accession>A0AA35QSY6</accession>
<dbReference type="GO" id="GO:0006298">
    <property type="term" value="P:mismatch repair"/>
    <property type="evidence" value="ECO:0007669"/>
    <property type="project" value="InterPro"/>
</dbReference>
<dbReference type="InterPro" id="IPR017261">
    <property type="entry name" value="DNA_mismatch_repair_MutS/MSH"/>
</dbReference>
<dbReference type="SMART" id="SM00534">
    <property type="entry name" value="MUTSac"/>
    <property type="match status" value="1"/>
</dbReference>
<keyword evidence="5 7" id="KW-0238">DNA-binding</keyword>
<dbReference type="SMART" id="SM00533">
    <property type="entry name" value="MUTSd"/>
    <property type="match status" value="1"/>
</dbReference>